<evidence type="ECO:0000256" key="1">
    <source>
        <dbReference type="ARBA" id="ARBA00004117"/>
    </source>
</evidence>
<accession>A0A4R3JUL5</accession>
<feature type="domain" description="Flagellar basal body rod protein N-terminal" evidence="6">
    <location>
        <begin position="6"/>
        <end position="33"/>
    </location>
</feature>
<evidence type="ECO:0000256" key="3">
    <source>
        <dbReference type="ARBA" id="ARBA00019015"/>
    </source>
</evidence>
<name>A0A4R3JUL5_9PROT</name>
<sequence>MSFQQGLSGLAGATKNLDVIGNNIANVATAGFKQSRAEFADVYASSLYGAGGIQVGIGTQVLNVAQQFTQGNISLTNNPLDVAINGDGFFRLNDRGAVTYSRNGQFHLDKDGYLITNTGLNVMGYTDLTLDVNNNVIGAANLGNIQIDLNDLQPQATSSMDLVLNLDAGVSLKTIAGFDPNTASTYNFSSTFTIYDSLGVDHQLTLYYLNTADTATTSTWSVYAYVNGSQLDLGAAGAPVYHDLVFDNTGTLTPATATTSNQPFAVAPAQDLAIAFDFTGTTQYAGDSGVTAVSQDGYARGRVIGVTIDENGIVNGRYTNGLTRPLQQLVLANFRNPNALVPLGNNQWAAISETGSEVLNTPGVGIAGAVQAGATEDANVDLTGELVNLIVAQRLYQANAQTIRAQDQILQTLVNLR</sequence>
<evidence type="ECO:0000259" key="7">
    <source>
        <dbReference type="Pfam" id="PF06429"/>
    </source>
</evidence>
<gene>
    <name evidence="10" type="ORF">EDC61_10963</name>
</gene>
<keyword evidence="11" id="KW-1185">Reference proteome</keyword>
<dbReference type="GO" id="GO:0009425">
    <property type="term" value="C:bacterial-type flagellum basal body"/>
    <property type="evidence" value="ECO:0007669"/>
    <property type="project" value="UniProtKB-SubCell"/>
</dbReference>
<evidence type="ECO:0000256" key="4">
    <source>
        <dbReference type="ARBA" id="ARBA00023143"/>
    </source>
</evidence>
<keyword evidence="4 5" id="KW-0975">Bacterial flagellum</keyword>
<dbReference type="Pfam" id="PF06429">
    <property type="entry name" value="Flg_bbr_C"/>
    <property type="match status" value="1"/>
</dbReference>
<dbReference type="GO" id="GO:0005829">
    <property type="term" value="C:cytosol"/>
    <property type="evidence" value="ECO:0007669"/>
    <property type="project" value="TreeGrafter"/>
</dbReference>
<dbReference type="Proteomes" id="UP000295135">
    <property type="component" value="Unassembled WGS sequence"/>
</dbReference>
<proteinExistence type="inferred from homology"/>
<dbReference type="PANTHER" id="PTHR30435:SF1">
    <property type="entry name" value="FLAGELLAR HOOK PROTEIN FLGE"/>
    <property type="match status" value="1"/>
</dbReference>
<feature type="domain" description="Flagellar hook protein FlgE D2" evidence="8">
    <location>
        <begin position="165"/>
        <end position="298"/>
    </location>
</feature>
<dbReference type="PANTHER" id="PTHR30435">
    <property type="entry name" value="FLAGELLAR PROTEIN"/>
    <property type="match status" value="1"/>
</dbReference>
<keyword evidence="10" id="KW-0282">Flagellum</keyword>
<comment type="function">
    <text evidence="5">A flexible structure which links the flagellar filament to the drive apparatus in the basal body.</text>
</comment>
<dbReference type="InterPro" id="IPR037925">
    <property type="entry name" value="FlgE/F/G-like"/>
</dbReference>
<feature type="domain" description="Flagellar hook protein FlgE/F/G-like D1" evidence="9">
    <location>
        <begin position="83"/>
        <end position="144"/>
    </location>
</feature>
<dbReference type="InterPro" id="IPR037058">
    <property type="entry name" value="Falgellar_hook_FlgE_sf"/>
</dbReference>
<evidence type="ECO:0000259" key="8">
    <source>
        <dbReference type="Pfam" id="PF07559"/>
    </source>
</evidence>
<dbReference type="GO" id="GO:0009424">
    <property type="term" value="C:bacterial-type flagellum hook"/>
    <property type="evidence" value="ECO:0007669"/>
    <property type="project" value="TreeGrafter"/>
</dbReference>
<dbReference type="SUPFAM" id="SSF117143">
    <property type="entry name" value="Flagellar hook protein flgE"/>
    <property type="match status" value="1"/>
</dbReference>
<dbReference type="InterPro" id="IPR001444">
    <property type="entry name" value="Flag_bb_rod_N"/>
</dbReference>
<dbReference type="InterPro" id="IPR011491">
    <property type="entry name" value="FlgE_D2"/>
</dbReference>
<dbReference type="InterPro" id="IPR020013">
    <property type="entry name" value="Flagellar_FlgE/F/G"/>
</dbReference>
<dbReference type="Pfam" id="PF07559">
    <property type="entry name" value="FlgE_D2"/>
    <property type="match status" value="1"/>
</dbReference>
<protein>
    <recommendedName>
        <fullName evidence="3 5">Flagellar hook protein FlgE</fullName>
    </recommendedName>
</protein>
<keyword evidence="10" id="KW-0969">Cilium</keyword>
<dbReference type="GO" id="GO:0071978">
    <property type="term" value="P:bacterial-type flagellum-dependent swarming motility"/>
    <property type="evidence" value="ECO:0007669"/>
    <property type="project" value="TreeGrafter"/>
</dbReference>
<evidence type="ECO:0000259" key="6">
    <source>
        <dbReference type="Pfam" id="PF00460"/>
    </source>
</evidence>
<dbReference type="Pfam" id="PF22692">
    <property type="entry name" value="LlgE_F_G_D1"/>
    <property type="match status" value="1"/>
</dbReference>
<keyword evidence="10" id="KW-0966">Cell projection</keyword>
<evidence type="ECO:0000256" key="5">
    <source>
        <dbReference type="RuleBase" id="RU362116"/>
    </source>
</evidence>
<dbReference type="InterPro" id="IPR010930">
    <property type="entry name" value="Flg_bb/hook_C_dom"/>
</dbReference>
<dbReference type="OrthoDB" id="8578401at2"/>
<organism evidence="10 11">
    <name type="scientific">Sulfuritortus calidifontis</name>
    <dbReference type="NCBI Taxonomy" id="1914471"/>
    <lineage>
        <taxon>Bacteria</taxon>
        <taxon>Pseudomonadati</taxon>
        <taxon>Pseudomonadota</taxon>
        <taxon>Betaproteobacteria</taxon>
        <taxon>Nitrosomonadales</taxon>
        <taxon>Thiobacillaceae</taxon>
        <taxon>Sulfuritortus</taxon>
    </lineage>
</organism>
<dbReference type="Gene3D" id="2.60.98.20">
    <property type="entry name" value="Flagellar hook protein FlgE"/>
    <property type="match status" value="1"/>
</dbReference>
<feature type="domain" description="Flagellar basal-body/hook protein C-terminal" evidence="7">
    <location>
        <begin position="371"/>
        <end position="416"/>
    </location>
</feature>
<dbReference type="InterPro" id="IPR019776">
    <property type="entry name" value="Flagellar_basal_body_rod_CS"/>
</dbReference>
<dbReference type="RefSeq" id="WP_126461248.1">
    <property type="nucleotide sequence ID" value="NZ_AP018721.1"/>
</dbReference>
<reference evidence="10 11" key="1">
    <citation type="submission" date="2019-03" db="EMBL/GenBank/DDBJ databases">
        <title>Genomic Encyclopedia of Type Strains, Phase IV (KMG-IV): sequencing the most valuable type-strain genomes for metagenomic binning, comparative biology and taxonomic classification.</title>
        <authorList>
            <person name="Goeker M."/>
        </authorList>
    </citation>
    <scope>NUCLEOTIDE SEQUENCE [LARGE SCALE GENOMIC DNA]</scope>
    <source>
        <strain evidence="10 11">DSM 103923</strain>
    </source>
</reference>
<dbReference type="NCBIfam" id="TIGR03506">
    <property type="entry name" value="FlgEFG_subfam"/>
    <property type="match status" value="1"/>
</dbReference>
<comment type="caution">
    <text evidence="10">The sequence shown here is derived from an EMBL/GenBank/DDBJ whole genome shotgun (WGS) entry which is preliminary data.</text>
</comment>
<evidence type="ECO:0000313" key="10">
    <source>
        <dbReference type="EMBL" id="TCS71517.1"/>
    </source>
</evidence>
<dbReference type="Pfam" id="PF00460">
    <property type="entry name" value="Flg_bb_rod"/>
    <property type="match status" value="1"/>
</dbReference>
<dbReference type="EMBL" id="SLZY01000009">
    <property type="protein sequence ID" value="TCS71517.1"/>
    <property type="molecule type" value="Genomic_DNA"/>
</dbReference>
<dbReference type="NCBIfam" id="NF004238">
    <property type="entry name" value="PRK05682.1-1"/>
    <property type="match status" value="1"/>
</dbReference>
<evidence type="ECO:0000313" key="11">
    <source>
        <dbReference type="Proteomes" id="UP000295135"/>
    </source>
</evidence>
<comment type="similarity">
    <text evidence="2 5">Belongs to the flagella basal body rod proteins family.</text>
</comment>
<dbReference type="AlphaFoldDB" id="A0A4R3JUL5"/>
<comment type="subcellular location">
    <subcellularLocation>
        <location evidence="1 5">Bacterial flagellum basal body</location>
    </subcellularLocation>
</comment>
<evidence type="ECO:0000256" key="2">
    <source>
        <dbReference type="ARBA" id="ARBA00009677"/>
    </source>
</evidence>
<dbReference type="PROSITE" id="PS00588">
    <property type="entry name" value="FLAGELLA_BB_ROD"/>
    <property type="match status" value="1"/>
</dbReference>
<dbReference type="InterPro" id="IPR053967">
    <property type="entry name" value="LlgE_F_G-like_D1"/>
</dbReference>
<evidence type="ECO:0000259" key="9">
    <source>
        <dbReference type="Pfam" id="PF22692"/>
    </source>
</evidence>